<evidence type="ECO:0000313" key="3">
    <source>
        <dbReference type="EMBL" id="NBG66025.1"/>
    </source>
</evidence>
<accession>A0A6N9NND2</accession>
<name>A0A6N9NND2_9FLAO</name>
<reference evidence="3 4" key="1">
    <citation type="submission" date="2019-12" db="EMBL/GenBank/DDBJ databases">
        <authorList>
            <person name="Zhao J."/>
        </authorList>
    </citation>
    <scope>NUCLEOTIDE SEQUENCE [LARGE SCALE GENOMIC DNA]</scope>
    <source>
        <strain evidence="3 4">S-15</strain>
    </source>
</reference>
<dbReference type="PROSITE" id="PS51733">
    <property type="entry name" value="BPL_LPL_CATALYTIC"/>
    <property type="match status" value="1"/>
</dbReference>
<dbReference type="PANTHER" id="PTHR12835">
    <property type="entry name" value="BIOTIN PROTEIN LIGASE"/>
    <property type="match status" value="1"/>
</dbReference>
<dbReference type="NCBIfam" id="TIGR00121">
    <property type="entry name" value="birA_ligase"/>
    <property type="match status" value="1"/>
</dbReference>
<feature type="domain" description="BPL/LPL catalytic" evidence="2">
    <location>
        <begin position="6"/>
        <end position="186"/>
    </location>
</feature>
<dbReference type="GO" id="GO:0004077">
    <property type="term" value="F:biotin--[biotin carboxyl-carrier protein] ligase activity"/>
    <property type="evidence" value="ECO:0007669"/>
    <property type="project" value="UniProtKB-EC"/>
</dbReference>
<dbReference type="Pfam" id="PF03099">
    <property type="entry name" value="BPL_LplA_LipB"/>
    <property type="match status" value="1"/>
</dbReference>
<evidence type="ECO:0000313" key="4">
    <source>
        <dbReference type="Proteomes" id="UP000470771"/>
    </source>
</evidence>
<dbReference type="PANTHER" id="PTHR12835:SF5">
    <property type="entry name" value="BIOTIN--PROTEIN LIGASE"/>
    <property type="match status" value="1"/>
</dbReference>
<keyword evidence="1 3" id="KW-0436">Ligase</keyword>
<dbReference type="RefSeq" id="WP_160632972.1">
    <property type="nucleotide sequence ID" value="NZ_WWNE01000006.1"/>
</dbReference>
<gene>
    <name evidence="3" type="ORF">GQN54_07830</name>
</gene>
<evidence type="ECO:0000259" key="2">
    <source>
        <dbReference type="PROSITE" id="PS51733"/>
    </source>
</evidence>
<dbReference type="InterPro" id="IPR045864">
    <property type="entry name" value="aa-tRNA-synth_II/BPL/LPL"/>
</dbReference>
<dbReference type="EMBL" id="WWNE01000006">
    <property type="protein sequence ID" value="NBG66025.1"/>
    <property type="molecule type" value="Genomic_DNA"/>
</dbReference>
<comment type="caution">
    <text evidence="3">The sequence shown here is derived from an EMBL/GenBank/DDBJ whole genome shotgun (WGS) entry which is preliminary data.</text>
</comment>
<dbReference type="SUPFAM" id="SSF55681">
    <property type="entry name" value="Class II aaRS and biotin synthetases"/>
    <property type="match status" value="1"/>
</dbReference>
<evidence type="ECO:0000256" key="1">
    <source>
        <dbReference type="ARBA" id="ARBA00022598"/>
    </source>
</evidence>
<dbReference type="EC" id="6.3.4.15" evidence="3"/>
<dbReference type="InterPro" id="IPR004143">
    <property type="entry name" value="BPL_LPL_catalytic"/>
</dbReference>
<keyword evidence="4" id="KW-1185">Reference proteome</keyword>
<dbReference type="CDD" id="cd16442">
    <property type="entry name" value="BPL"/>
    <property type="match status" value="1"/>
</dbReference>
<organism evidence="3 4">
    <name type="scientific">Acidiluteibacter ferrifornacis</name>
    <dbReference type="NCBI Taxonomy" id="2692424"/>
    <lineage>
        <taxon>Bacteria</taxon>
        <taxon>Pseudomonadati</taxon>
        <taxon>Bacteroidota</taxon>
        <taxon>Flavobacteriia</taxon>
        <taxon>Flavobacteriales</taxon>
        <taxon>Cryomorphaceae</taxon>
        <taxon>Acidiluteibacter</taxon>
    </lineage>
</organism>
<dbReference type="AlphaFoldDB" id="A0A6N9NND2"/>
<protein>
    <submittedName>
        <fullName evidence="3">Biotin--[acetyl-CoA-carboxylase] ligase</fullName>
        <ecNumber evidence="3">6.3.4.15</ecNumber>
    </submittedName>
</protein>
<dbReference type="InterPro" id="IPR004408">
    <property type="entry name" value="Biotin_CoA_COase_ligase"/>
</dbReference>
<sequence>MIDRQFFGGQLIEIDEVDSTNLHAQRMLKKQKVVEGTVINAKHQTHGRGQMGTKWYSGEGLNLTFSVILFPKFLTLEKQFYLSKVIAIGMVEAIEKLSIFNVKIKWPNDIYVGKDKVAGILIENSVRGQEIEHSVIGVGVNINEQDFGIYGLGATSLSMEAGELIETGHLLQSLLKSMQKWYLMLRAEKYFEIDDAYHHRLLNYNQWAYYEKDDQVIKAKLVGVKNYGNVVLENEIGDLSEYGLKELKFII</sequence>
<dbReference type="GO" id="GO:0005737">
    <property type="term" value="C:cytoplasm"/>
    <property type="evidence" value="ECO:0007669"/>
    <property type="project" value="TreeGrafter"/>
</dbReference>
<dbReference type="Gene3D" id="3.30.930.10">
    <property type="entry name" value="Bira Bifunctional Protein, Domain 2"/>
    <property type="match status" value="1"/>
</dbReference>
<proteinExistence type="predicted"/>
<dbReference type="Proteomes" id="UP000470771">
    <property type="component" value="Unassembled WGS sequence"/>
</dbReference>